<evidence type="ECO:0000256" key="1">
    <source>
        <dbReference type="SAM" id="Phobius"/>
    </source>
</evidence>
<keyword evidence="1" id="KW-1133">Transmembrane helix</keyword>
<evidence type="ECO:0000313" key="3">
    <source>
        <dbReference type="Proteomes" id="UP001501671"/>
    </source>
</evidence>
<sequence>MTAWIAGALIYPGLVLLALAMERHAGQIRGQLPARRTVLACRTPGAALLAFALALCVQAAGVSVGIALWLGVITLAALGLGLVLAYAPALARPAAVVSLAAGLLGWLAGAA</sequence>
<keyword evidence="3" id="KW-1185">Reference proteome</keyword>
<dbReference type="RefSeq" id="WP_345245870.1">
    <property type="nucleotide sequence ID" value="NZ_BAABFO010000001.1"/>
</dbReference>
<dbReference type="InterPro" id="IPR021762">
    <property type="entry name" value="DUF3325"/>
</dbReference>
<feature type="transmembrane region" description="Helical" evidence="1">
    <location>
        <begin position="6"/>
        <end position="25"/>
    </location>
</feature>
<keyword evidence="1" id="KW-0472">Membrane</keyword>
<evidence type="ECO:0008006" key="4">
    <source>
        <dbReference type="Google" id="ProtNLM"/>
    </source>
</evidence>
<accession>A0ABP8GGH7</accession>
<feature type="transmembrane region" description="Helical" evidence="1">
    <location>
        <begin position="66"/>
        <end position="87"/>
    </location>
</feature>
<feature type="transmembrane region" description="Helical" evidence="1">
    <location>
        <begin position="94"/>
        <end position="110"/>
    </location>
</feature>
<gene>
    <name evidence="2" type="ORF">GCM10023144_04510</name>
</gene>
<dbReference type="Proteomes" id="UP001501671">
    <property type="component" value="Unassembled WGS sequence"/>
</dbReference>
<name>A0ABP8GGH7_9BURK</name>
<dbReference type="EMBL" id="BAABFO010000001">
    <property type="protein sequence ID" value="GAA4323571.1"/>
    <property type="molecule type" value="Genomic_DNA"/>
</dbReference>
<comment type="caution">
    <text evidence="2">The sequence shown here is derived from an EMBL/GenBank/DDBJ whole genome shotgun (WGS) entry which is preliminary data.</text>
</comment>
<evidence type="ECO:0000313" key="2">
    <source>
        <dbReference type="EMBL" id="GAA4323571.1"/>
    </source>
</evidence>
<protein>
    <recommendedName>
        <fullName evidence="4">DUF3325 domain-containing protein</fullName>
    </recommendedName>
</protein>
<feature type="transmembrane region" description="Helical" evidence="1">
    <location>
        <begin position="37"/>
        <end position="60"/>
    </location>
</feature>
<reference evidence="3" key="1">
    <citation type="journal article" date="2019" name="Int. J. Syst. Evol. Microbiol.">
        <title>The Global Catalogue of Microorganisms (GCM) 10K type strain sequencing project: providing services to taxonomists for standard genome sequencing and annotation.</title>
        <authorList>
            <consortium name="The Broad Institute Genomics Platform"/>
            <consortium name="The Broad Institute Genome Sequencing Center for Infectious Disease"/>
            <person name="Wu L."/>
            <person name="Ma J."/>
        </authorList>
    </citation>
    <scope>NUCLEOTIDE SEQUENCE [LARGE SCALE GENOMIC DNA]</scope>
    <source>
        <strain evidence="3">JCM 17666</strain>
    </source>
</reference>
<dbReference type="Pfam" id="PF11804">
    <property type="entry name" value="DUF3325"/>
    <property type="match status" value="1"/>
</dbReference>
<proteinExistence type="predicted"/>
<organism evidence="2 3">
    <name type="scientific">Pigmentiphaga soli</name>
    <dbReference type="NCBI Taxonomy" id="1007095"/>
    <lineage>
        <taxon>Bacteria</taxon>
        <taxon>Pseudomonadati</taxon>
        <taxon>Pseudomonadota</taxon>
        <taxon>Betaproteobacteria</taxon>
        <taxon>Burkholderiales</taxon>
        <taxon>Alcaligenaceae</taxon>
        <taxon>Pigmentiphaga</taxon>
    </lineage>
</organism>
<keyword evidence="1" id="KW-0812">Transmembrane</keyword>